<evidence type="ECO:0000313" key="1">
    <source>
        <dbReference type="EMBL" id="MBW0528012.1"/>
    </source>
</evidence>
<protein>
    <submittedName>
        <fullName evidence="1">Uncharacterized protein</fullName>
    </submittedName>
</protein>
<dbReference type="AlphaFoldDB" id="A0A9Q3I5K7"/>
<accession>A0A9Q3I5K7</accession>
<dbReference type="Proteomes" id="UP000765509">
    <property type="component" value="Unassembled WGS sequence"/>
</dbReference>
<comment type="caution">
    <text evidence="1">The sequence shown here is derived from an EMBL/GenBank/DDBJ whole genome shotgun (WGS) entry which is preliminary data.</text>
</comment>
<evidence type="ECO:0000313" key="2">
    <source>
        <dbReference type="Proteomes" id="UP000765509"/>
    </source>
</evidence>
<dbReference type="Gene3D" id="1.10.340.70">
    <property type="match status" value="1"/>
</dbReference>
<keyword evidence="2" id="KW-1185">Reference proteome</keyword>
<dbReference type="EMBL" id="AVOT02034009">
    <property type="protein sequence ID" value="MBW0528012.1"/>
    <property type="molecule type" value="Genomic_DNA"/>
</dbReference>
<sequence length="303" mass="35073">MHQPTSKGLGQYISRRNIRRLHTNSDGLTRCPLDNVKSNPAYDPEVVAKLPIHFIEIEWRKNLRFSEWAPEGSTPDSEETESEGTETPILGIGCSELHNYFFAAVMKTYSKHKQCGILLKLLQQKNRITELECKLEHPLLRYYKENKFFLIDGLLYHREKHTSALTVVHRDHISLILQACHDFSYMGHMSEDRTKESIASTALLPKWEQELKFNNLKVPKKIRDSFAGPFTIIKLIGKNSVEVRLTEEFCRKHLVFPVSLVKPYFQTGEERFPSRKRSTTPPDIVKVEDSPGPVKKIIKARKF</sequence>
<organism evidence="1 2">
    <name type="scientific">Austropuccinia psidii MF-1</name>
    <dbReference type="NCBI Taxonomy" id="1389203"/>
    <lineage>
        <taxon>Eukaryota</taxon>
        <taxon>Fungi</taxon>
        <taxon>Dikarya</taxon>
        <taxon>Basidiomycota</taxon>
        <taxon>Pucciniomycotina</taxon>
        <taxon>Pucciniomycetes</taxon>
        <taxon>Pucciniales</taxon>
        <taxon>Sphaerophragmiaceae</taxon>
        <taxon>Austropuccinia</taxon>
    </lineage>
</organism>
<gene>
    <name evidence="1" type="ORF">O181_067727</name>
</gene>
<name>A0A9Q3I5K7_9BASI</name>
<reference evidence="1" key="1">
    <citation type="submission" date="2021-03" db="EMBL/GenBank/DDBJ databases">
        <title>Draft genome sequence of rust myrtle Austropuccinia psidii MF-1, a brazilian biotype.</title>
        <authorList>
            <person name="Quecine M.C."/>
            <person name="Pachon D.M.R."/>
            <person name="Bonatelli M.L."/>
            <person name="Correr F.H."/>
            <person name="Franceschini L.M."/>
            <person name="Leite T.F."/>
            <person name="Margarido G.R.A."/>
            <person name="Almeida C.A."/>
            <person name="Ferrarezi J.A."/>
            <person name="Labate C.A."/>
        </authorList>
    </citation>
    <scope>NUCLEOTIDE SEQUENCE</scope>
    <source>
        <strain evidence="1">MF-1</strain>
    </source>
</reference>
<proteinExistence type="predicted"/>